<organism evidence="2 3">
    <name type="scientific">Prorocentrum cordatum</name>
    <dbReference type="NCBI Taxonomy" id="2364126"/>
    <lineage>
        <taxon>Eukaryota</taxon>
        <taxon>Sar</taxon>
        <taxon>Alveolata</taxon>
        <taxon>Dinophyceae</taxon>
        <taxon>Prorocentrales</taxon>
        <taxon>Prorocentraceae</taxon>
        <taxon>Prorocentrum</taxon>
    </lineage>
</organism>
<feature type="non-terminal residue" evidence="2">
    <location>
        <position position="187"/>
    </location>
</feature>
<dbReference type="EMBL" id="CAUYUJ010017908">
    <property type="protein sequence ID" value="CAK0878985.1"/>
    <property type="molecule type" value="Genomic_DNA"/>
</dbReference>
<sequence>MTVCPELRPERPRPPPIFDLRLGGAEAAHCAYTGNFGVASASRPAVTDAIGQLVEGFGASGLLPHENSAGAEAEALGAEVPRSRWRGRRGAGASRARLRRPSSAIARLPGCWRAGPSARSAPCVLAAASPARGPAASWPDARGRRETLRRSLLVLESDWAHRPPDHPNPTRPEGPDLPSMSSGGVGE</sequence>
<accession>A0ABN9W235</accession>
<evidence type="ECO:0000313" key="2">
    <source>
        <dbReference type="EMBL" id="CAK0878985.1"/>
    </source>
</evidence>
<comment type="caution">
    <text evidence="2">The sequence shown here is derived from an EMBL/GenBank/DDBJ whole genome shotgun (WGS) entry which is preliminary data.</text>
</comment>
<evidence type="ECO:0000313" key="3">
    <source>
        <dbReference type="Proteomes" id="UP001189429"/>
    </source>
</evidence>
<evidence type="ECO:0000256" key="1">
    <source>
        <dbReference type="SAM" id="MobiDB-lite"/>
    </source>
</evidence>
<feature type="region of interest" description="Disordered" evidence="1">
    <location>
        <begin position="156"/>
        <end position="187"/>
    </location>
</feature>
<reference evidence="2" key="1">
    <citation type="submission" date="2023-10" db="EMBL/GenBank/DDBJ databases">
        <authorList>
            <person name="Chen Y."/>
            <person name="Shah S."/>
            <person name="Dougan E. K."/>
            <person name="Thang M."/>
            <person name="Chan C."/>
        </authorList>
    </citation>
    <scope>NUCLEOTIDE SEQUENCE [LARGE SCALE GENOMIC DNA]</scope>
</reference>
<name>A0ABN9W235_9DINO</name>
<proteinExistence type="predicted"/>
<keyword evidence="3" id="KW-1185">Reference proteome</keyword>
<gene>
    <name evidence="2" type="ORF">PCOR1329_LOCUS62563</name>
</gene>
<protein>
    <submittedName>
        <fullName evidence="2">Uncharacterized protein</fullName>
    </submittedName>
</protein>
<dbReference type="Proteomes" id="UP001189429">
    <property type="component" value="Unassembled WGS sequence"/>
</dbReference>